<dbReference type="GO" id="GO:0015562">
    <property type="term" value="F:efflux transmembrane transporter activity"/>
    <property type="evidence" value="ECO:0007669"/>
    <property type="project" value="InterPro"/>
</dbReference>
<dbReference type="Pfam" id="PF02321">
    <property type="entry name" value="OEP"/>
    <property type="match status" value="1"/>
</dbReference>
<evidence type="ECO:0000313" key="3">
    <source>
        <dbReference type="EMBL" id="OES24441.1"/>
    </source>
</evidence>
<dbReference type="PANTHER" id="PTHR30203">
    <property type="entry name" value="OUTER MEMBRANE CATION EFFLUX PROTEIN"/>
    <property type="match status" value="1"/>
</dbReference>
<reference evidence="3 4" key="1">
    <citation type="submission" date="2016-09" db="EMBL/GenBank/DDBJ databases">
        <title>Draft Genome Sequence of four Alteromonas macleodii strains isolated from copper coupons and grown long-term at elevated copper levels.</title>
        <authorList>
            <person name="Cusick K."/>
            <person name="Dale J."/>
            <person name="Little B."/>
            <person name="Biffinger J."/>
        </authorList>
    </citation>
    <scope>NUCLEOTIDE SEQUENCE [LARGE SCALE GENOMIC DNA]</scope>
    <source>
        <strain evidence="3 4">KCP01</strain>
    </source>
</reference>
<protein>
    <submittedName>
        <fullName evidence="3">Outer membrane efflux family protein</fullName>
    </submittedName>
</protein>
<sequence>MKKLIKPITVFIGLTFLAGKATAVVADESCDNPSLNDHIQLVRHALLCNGEQQALDAKWQAQTHHANSVGYLDDPKLMLGMAPKTLDNNEFDDGFIVELSQPLPWPGVLELRKQAANDAADALKSKSYLGQIHLAKQIRLAFAQWQYHRRLLEINSKHQALWHEFLAIVRAKYASGTGTKSAILQATHEHHVLKQEAIELSARIERAISELRRLGNFSAESKIVIDELPLTQFTSAQLETSLSGLNLQPSIQAIESQRHQKNKQLLLAEKDRYPSFNAFARYNSLWMNNEQQWVVGVGFNLPFDFGKRTSREDKIKAEQLALRWQQQDTLSLLRETLIQSFSHWQESIDVYQLYQNDLLPLAEENMATARDEYRSGNGDFLGFLTAQRQLLTTEKKSDQALRDQFAYHAQLLAAAGLVYPNEINAINGAIKNSVQENTHD</sequence>
<dbReference type="AlphaFoldDB" id="A0AB36FKN0"/>
<comment type="caution">
    <text evidence="3">The sequence shown here is derived from an EMBL/GenBank/DDBJ whole genome shotgun (WGS) entry which is preliminary data.</text>
</comment>
<dbReference type="InterPro" id="IPR010131">
    <property type="entry name" value="MdtP/NodT-like"/>
</dbReference>
<proteinExistence type="inferred from homology"/>
<dbReference type="EMBL" id="MIPY01000061">
    <property type="protein sequence ID" value="OES24441.1"/>
    <property type="molecule type" value="Genomic_DNA"/>
</dbReference>
<dbReference type="PANTHER" id="PTHR30203:SF24">
    <property type="entry name" value="BLR4935 PROTEIN"/>
    <property type="match status" value="1"/>
</dbReference>
<accession>A0AB36FKN0</accession>
<dbReference type="RefSeq" id="WP_069945648.1">
    <property type="nucleotide sequence ID" value="NZ_MIPW01000036.1"/>
</dbReference>
<evidence type="ECO:0000256" key="2">
    <source>
        <dbReference type="SAM" id="SignalP"/>
    </source>
</evidence>
<dbReference type="SUPFAM" id="SSF56954">
    <property type="entry name" value="Outer membrane efflux proteins (OEP)"/>
    <property type="match status" value="1"/>
</dbReference>
<dbReference type="Gene3D" id="1.20.1600.10">
    <property type="entry name" value="Outer membrane efflux proteins (OEP)"/>
    <property type="match status" value="1"/>
</dbReference>
<organism evidence="3 4">
    <name type="scientific">Alteromonas macleodii</name>
    <name type="common">Pseudoalteromonas macleodii</name>
    <dbReference type="NCBI Taxonomy" id="28108"/>
    <lineage>
        <taxon>Bacteria</taxon>
        <taxon>Pseudomonadati</taxon>
        <taxon>Pseudomonadota</taxon>
        <taxon>Gammaproteobacteria</taxon>
        <taxon>Alteromonadales</taxon>
        <taxon>Alteromonadaceae</taxon>
        <taxon>Alteromonas/Salinimonas group</taxon>
        <taxon>Alteromonas</taxon>
    </lineage>
</organism>
<dbReference type="Proteomes" id="UP000095392">
    <property type="component" value="Unassembled WGS sequence"/>
</dbReference>
<feature type="signal peptide" evidence="2">
    <location>
        <begin position="1"/>
        <end position="26"/>
    </location>
</feature>
<gene>
    <name evidence="3" type="ORF">BFV95_4708</name>
</gene>
<name>A0AB36FKN0_ALTMA</name>
<evidence type="ECO:0000313" key="4">
    <source>
        <dbReference type="Proteomes" id="UP000095392"/>
    </source>
</evidence>
<evidence type="ECO:0000256" key="1">
    <source>
        <dbReference type="ARBA" id="ARBA00007613"/>
    </source>
</evidence>
<feature type="chain" id="PRO_5044294109" evidence="2">
    <location>
        <begin position="27"/>
        <end position="440"/>
    </location>
</feature>
<keyword evidence="4" id="KW-1185">Reference proteome</keyword>
<keyword evidence="2" id="KW-0732">Signal</keyword>
<comment type="similarity">
    <text evidence="1">Belongs to the outer membrane factor (OMF) (TC 1.B.17) family.</text>
</comment>
<dbReference type="InterPro" id="IPR003423">
    <property type="entry name" value="OMP_efflux"/>
</dbReference>